<dbReference type="EMBL" id="MHKZ01000023">
    <property type="protein sequence ID" value="OGZ00318.1"/>
    <property type="molecule type" value="Genomic_DNA"/>
</dbReference>
<evidence type="ECO:0000313" key="2">
    <source>
        <dbReference type="EMBL" id="OGZ00318.1"/>
    </source>
</evidence>
<evidence type="ECO:0000313" key="3">
    <source>
        <dbReference type="Proteomes" id="UP000176287"/>
    </source>
</evidence>
<organism evidence="2 3">
    <name type="scientific">Candidatus Liptonbacteria bacterium RIFCSPLOWO2_01_FULL_45_15</name>
    <dbReference type="NCBI Taxonomy" id="1798649"/>
    <lineage>
        <taxon>Bacteria</taxon>
        <taxon>Candidatus Liptoniibacteriota</taxon>
    </lineage>
</organism>
<reference evidence="2 3" key="1">
    <citation type="journal article" date="2016" name="Nat. Commun.">
        <title>Thousands of microbial genomes shed light on interconnected biogeochemical processes in an aquifer system.</title>
        <authorList>
            <person name="Anantharaman K."/>
            <person name="Brown C.T."/>
            <person name="Hug L.A."/>
            <person name="Sharon I."/>
            <person name="Castelle C.J."/>
            <person name="Probst A.J."/>
            <person name="Thomas B.C."/>
            <person name="Singh A."/>
            <person name="Wilkins M.J."/>
            <person name="Karaoz U."/>
            <person name="Brodie E.L."/>
            <person name="Williams K.H."/>
            <person name="Hubbard S.S."/>
            <person name="Banfield J.F."/>
        </authorList>
    </citation>
    <scope>NUCLEOTIDE SEQUENCE [LARGE SCALE GENOMIC DNA]</scope>
</reference>
<evidence type="ECO:0000256" key="1">
    <source>
        <dbReference type="SAM" id="Phobius"/>
    </source>
</evidence>
<name>A0A1G2CIT0_9BACT</name>
<keyword evidence="1" id="KW-0812">Transmembrane</keyword>
<feature type="transmembrane region" description="Helical" evidence="1">
    <location>
        <begin position="104"/>
        <end position="124"/>
    </location>
</feature>
<dbReference type="Pfam" id="PF18895">
    <property type="entry name" value="T4SS_pilin"/>
    <property type="match status" value="1"/>
</dbReference>
<keyword evidence="1" id="KW-0472">Membrane</keyword>
<protein>
    <submittedName>
        <fullName evidence="2">Uncharacterized protein</fullName>
    </submittedName>
</protein>
<dbReference type="InterPro" id="IPR043993">
    <property type="entry name" value="T4SS_pilin"/>
</dbReference>
<dbReference type="AlphaFoldDB" id="A0A1G2CIT0"/>
<proteinExistence type="predicted"/>
<keyword evidence="1" id="KW-1133">Transmembrane helix</keyword>
<comment type="caution">
    <text evidence="2">The sequence shown here is derived from an EMBL/GenBank/DDBJ whole genome shotgun (WGS) entry which is preliminary data.</text>
</comment>
<gene>
    <name evidence="2" type="ORF">A3B13_01155</name>
</gene>
<dbReference type="STRING" id="1798649.A3B13_01155"/>
<dbReference type="Proteomes" id="UP000176287">
    <property type="component" value="Unassembled WGS sequence"/>
</dbReference>
<feature type="transmembrane region" description="Helical" evidence="1">
    <location>
        <begin position="57"/>
        <end position="83"/>
    </location>
</feature>
<dbReference type="NCBIfam" id="NF045849">
    <property type="entry name" value="ICE_MMCAP2_0565"/>
    <property type="match status" value="1"/>
</dbReference>
<sequence length="136" mass="14472">MKNKISRVTGFISSVGTSVGIVAVSVMPLISLAQSQQFGAPSPQRPPGTENLSFETISGALCTLVAWIFTLLIVLTVIFILWAAYLYLTSAGDEEKIKKANHQLLYAAIALVVAILSRGVPYLVNTFLGGGTINNC</sequence>
<accession>A0A1G2CIT0</accession>